<name>A0ABT5AVI7_9CYAN</name>
<dbReference type="InterPro" id="IPR021787">
    <property type="entry name" value="DUF3352"/>
</dbReference>
<organism evidence="2 3">
    <name type="scientific">Anabaenopsis arnoldii</name>
    <dbReference type="NCBI Taxonomy" id="2152938"/>
    <lineage>
        <taxon>Bacteria</taxon>
        <taxon>Bacillati</taxon>
        <taxon>Cyanobacteriota</taxon>
        <taxon>Cyanophyceae</taxon>
        <taxon>Nostocales</taxon>
        <taxon>Nodulariaceae</taxon>
        <taxon>Anabaenopsis</taxon>
    </lineage>
</organism>
<keyword evidence="1" id="KW-0812">Transmembrane</keyword>
<dbReference type="Pfam" id="PF11832">
    <property type="entry name" value="DUF3352"/>
    <property type="match status" value="1"/>
</dbReference>
<feature type="transmembrane region" description="Helical" evidence="1">
    <location>
        <begin position="12"/>
        <end position="33"/>
    </location>
</feature>
<keyword evidence="1" id="KW-1133">Transmembrane helix</keyword>
<gene>
    <name evidence="2" type="ORF">PN457_14965</name>
</gene>
<evidence type="ECO:0000256" key="1">
    <source>
        <dbReference type="SAM" id="Phobius"/>
    </source>
</evidence>
<dbReference type="RefSeq" id="WP_271734203.1">
    <property type="nucleotide sequence ID" value="NZ_JANQDP010000181.1"/>
</dbReference>
<dbReference type="EMBL" id="JAQMUH010000173">
    <property type="protein sequence ID" value="MDB9540939.1"/>
    <property type="molecule type" value="Genomic_DNA"/>
</dbReference>
<comment type="caution">
    <text evidence="2">The sequence shown here is derived from an EMBL/GenBank/DDBJ whole genome shotgun (WGS) entry which is preliminary data.</text>
</comment>
<evidence type="ECO:0000313" key="2">
    <source>
        <dbReference type="EMBL" id="MDB9540939.1"/>
    </source>
</evidence>
<dbReference type="Proteomes" id="UP001212499">
    <property type="component" value="Unassembled WGS sequence"/>
</dbReference>
<proteinExistence type="predicted"/>
<reference evidence="2 3" key="1">
    <citation type="submission" date="2023-01" db="EMBL/GenBank/DDBJ databases">
        <title>Genomes from the Australian National Cyanobacteria Reference Collection.</title>
        <authorList>
            <person name="Willis A."/>
            <person name="Lee E.M.F."/>
        </authorList>
    </citation>
    <scope>NUCLEOTIDE SEQUENCE [LARGE SCALE GENOMIC DNA]</scope>
    <source>
        <strain evidence="2 3">CS-1033</strain>
    </source>
</reference>
<accession>A0ABT5AVI7</accession>
<sequence>MSNVNSQRSFFGFLVAGAIALVIIAIGLFYWFFAKTPVNLVTSTSEPQAAIFVSKVAPVMVSLLNNPERLWERQGQLSQLKTSLLAKTDIDYKQDIKPWLGNEITLAVTTIDIDRDPENGQQPGYLMALATKKPETSREFLELLFSRRVLAGANLEVEKYAGVKLLSDSSSQVNALSAAVVDDFVLFANDAKVLRDAINNVQAPDLNLSSSSRYQRALQQLPKATLATAFLNLPAVAAWQGLELPAATFDSQLISLSLHPQGLFAESNFLTDSEIMPVSAPLSQNVGALAYIPDGVGLVISGTNLNNLPNSDLGQLWKQATTAVFASGTDAISSWGKPLENLGVKTEDIFSWVKGEYALAVLPHPGVGGVNWVFVVEKLEDVPGGIARLDTIASEQGLSVSSFNWNQKTVFAWAELTPTQTDTPEGLSFNIEAQVRGVHTNEGNYEIFASNLETLAPLITTKNAAMIGDRHFQDSIVGIPQPNQGYVYLDWTKSRTLLERQVPSLQLVEIVGKSFWQKLRSLTLSSYSQEKGLVKTGVLFRFLD</sequence>
<protein>
    <submittedName>
        <fullName evidence="2">DUF3352 domain-containing protein</fullName>
    </submittedName>
</protein>
<evidence type="ECO:0000313" key="3">
    <source>
        <dbReference type="Proteomes" id="UP001212499"/>
    </source>
</evidence>
<keyword evidence="3" id="KW-1185">Reference proteome</keyword>
<keyword evidence="1" id="KW-0472">Membrane</keyword>